<evidence type="ECO:0000259" key="1">
    <source>
        <dbReference type="Pfam" id="PF01370"/>
    </source>
</evidence>
<keyword evidence="3" id="KW-1185">Reference proteome</keyword>
<dbReference type="EMBL" id="AMGV01000013">
    <property type="protein sequence ID" value="KEF53528.1"/>
    <property type="molecule type" value="Genomic_DNA"/>
</dbReference>
<dbReference type="STRING" id="1182545.A0A072P2M8"/>
<dbReference type="PANTHER" id="PTHR43103:SF6">
    <property type="entry name" value="PUTATIVE-RELATED"/>
    <property type="match status" value="1"/>
</dbReference>
<proteinExistence type="predicted"/>
<dbReference type="PANTHER" id="PTHR43103">
    <property type="entry name" value="NUCLEOSIDE-DIPHOSPHATE-SUGAR EPIMERASE"/>
    <property type="match status" value="1"/>
</dbReference>
<name>A0A072P2M8_9EURO</name>
<evidence type="ECO:0000313" key="2">
    <source>
        <dbReference type="EMBL" id="KEF53528.1"/>
    </source>
</evidence>
<evidence type="ECO:0000313" key="3">
    <source>
        <dbReference type="Proteomes" id="UP000027920"/>
    </source>
</evidence>
<dbReference type="GeneID" id="25285407"/>
<protein>
    <submittedName>
        <fullName evidence="2">UDP-glucose 4-epimerase</fullName>
    </submittedName>
</protein>
<dbReference type="HOGENOM" id="CLU_053163_2_0_1"/>
<organism evidence="2 3">
    <name type="scientific">Exophiala aquamarina CBS 119918</name>
    <dbReference type="NCBI Taxonomy" id="1182545"/>
    <lineage>
        <taxon>Eukaryota</taxon>
        <taxon>Fungi</taxon>
        <taxon>Dikarya</taxon>
        <taxon>Ascomycota</taxon>
        <taxon>Pezizomycotina</taxon>
        <taxon>Eurotiomycetes</taxon>
        <taxon>Chaetothyriomycetidae</taxon>
        <taxon>Chaetothyriales</taxon>
        <taxon>Herpotrichiellaceae</taxon>
        <taxon>Exophiala</taxon>
    </lineage>
</organism>
<feature type="domain" description="NAD-dependent epimerase/dehydratase" evidence="1">
    <location>
        <begin position="6"/>
        <end position="192"/>
    </location>
</feature>
<comment type="caution">
    <text evidence="2">The sequence shown here is derived from an EMBL/GenBank/DDBJ whole genome shotgun (WGS) entry which is preliminary data.</text>
</comment>
<dbReference type="Gene3D" id="3.40.50.720">
    <property type="entry name" value="NAD(P)-binding Rossmann-like Domain"/>
    <property type="match status" value="1"/>
</dbReference>
<reference evidence="2 3" key="1">
    <citation type="submission" date="2013-03" db="EMBL/GenBank/DDBJ databases">
        <title>The Genome Sequence of Exophiala aquamarina CBS 119918.</title>
        <authorList>
            <consortium name="The Broad Institute Genomics Platform"/>
            <person name="Cuomo C."/>
            <person name="de Hoog S."/>
            <person name="Gorbushina A."/>
            <person name="Walker B."/>
            <person name="Young S.K."/>
            <person name="Zeng Q."/>
            <person name="Gargeya S."/>
            <person name="Fitzgerald M."/>
            <person name="Haas B."/>
            <person name="Abouelleil A."/>
            <person name="Allen A.W."/>
            <person name="Alvarado L."/>
            <person name="Arachchi H.M."/>
            <person name="Berlin A.M."/>
            <person name="Chapman S.B."/>
            <person name="Gainer-Dewar J."/>
            <person name="Goldberg J."/>
            <person name="Griggs A."/>
            <person name="Gujja S."/>
            <person name="Hansen M."/>
            <person name="Howarth C."/>
            <person name="Imamovic A."/>
            <person name="Ireland A."/>
            <person name="Larimer J."/>
            <person name="McCowan C."/>
            <person name="Murphy C."/>
            <person name="Pearson M."/>
            <person name="Poon T.W."/>
            <person name="Priest M."/>
            <person name="Roberts A."/>
            <person name="Saif S."/>
            <person name="Shea T."/>
            <person name="Sisk P."/>
            <person name="Sykes S."/>
            <person name="Wortman J."/>
            <person name="Nusbaum C."/>
            <person name="Birren B."/>
        </authorList>
    </citation>
    <scope>NUCLEOTIDE SEQUENCE [LARGE SCALE GENOMIC DNA]</scope>
    <source>
        <strain evidence="2 3">CBS 119918</strain>
    </source>
</reference>
<dbReference type="CDD" id="cd08946">
    <property type="entry name" value="SDR_e"/>
    <property type="match status" value="1"/>
</dbReference>
<dbReference type="OrthoDB" id="202470at2759"/>
<accession>A0A072P2M8</accession>
<dbReference type="InterPro" id="IPR036291">
    <property type="entry name" value="NAD(P)-bd_dom_sf"/>
</dbReference>
<dbReference type="Pfam" id="PF01370">
    <property type="entry name" value="Epimerase"/>
    <property type="match status" value="1"/>
</dbReference>
<dbReference type="VEuPathDB" id="FungiDB:A1O9_10503"/>
<sequence length="315" mass="35874">MGKRRIVFTGGSGKVGKHVVRQLLTYGYEILNLDITRPTDLGIYTIKCDVTDSGQVFSCLNTYMRFGEPFPAEPPRIPDAVVHFAGIPTPMIYSDGETFKNNILGMHNIIEAACKMGIKKIIIASSVTTYGVAFGQGNVEYPSFPITEDLDSNPSDPYALSKICGERIARSFAARFGVDIYCLRIGRVFEPDEYDSDMFYGYFHEPEKWAPHGWSYTDARDLGQMCHRGIEVSGLGYQVFNATNDSITNSHRTVEFLKRMYPQIMHTREMDEFEAPISNKKIREMLGFEEEHPWKKYFTKYYAMSRDEVVSKQTS</sequence>
<dbReference type="AlphaFoldDB" id="A0A072P2M8"/>
<dbReference type="Proteomes" id="UP000027920">
    <property type="component" value="Unassembled WGS sequence"/>
</dbReference>
<dbReference type="SUPFAM" id="SSF51735">
    <property type="entry name" value="NAD(P)-binding Rossmann-fold domains"/>
    <property type="match status" value="1"/>
</dbReference>
<dbReference type="RefSeq" id="XP_013256118.1">
    <property type="nucleotide sequence ID" value="XM_013400664.1"/>
</dbReference>
<dbReference type="InterPro" id="IPR001509">
    <property type="entry name" value="Epimerase_deHydtase"/>
</dbReference>
<gene>
    <name evidence="2" type="ORF">A1O9_10503</name>
</gene>